<name>A0AAE6IUE2_TREPH</name>
<evidence type="ECO:0000313" key="2">
    <source>
        <dbReference type="Proteomes" id="UP000323594"/>
    </source>
</evidence>
<sequence length="232" mass="27253">MNNDFENERLPFDEERLTRYAEYLDKAEEIADVGGTSSLAYHCVGPFLAFLNFDSDVSLEEVEKLLKGNIFFYDDDDDDDDTPYTFPEDPDDRYDEISEICEARITKKTNIYVPGFEENLLPISELFAYSVLSCCDGVYSKSEKRFIKKIFRKAGFNLKFKEKLEKIIDEVCQYEHEIETVKNSSDAETQKSLQLKKLKILQKASIDELVELMKNIMENKEKNTRKKGFWWW</sequence>
<evidence type="ECO:0000313" key="1">
    <source>
        <dbReference type="EMBL" id="QEJ98328.1"/>
    </source>
</evidence>
<dbReference type="Proteomes" id="UP000323594">
    <property type="component" value="Chromosome"/>
</dbReference>
<dbReference type="AlphaFoldDB" id="A0AAE6IUE2"/>
<gene>
    <name evidence="1" type="ORF">FUT82_10180</name>
</gene>
<proteinExistence type="predicted"/>
<reference evidence="1 2" key="1">
    <citation type="submission" date="2019-08" db="EMBL/GenBank/DDBJ databases">
        <authorList>
            <person name="Kuhnert P."/>
        </authorList>
    </citation>
    <scope>NUCLEOTIDE SEQUENCE [LARGE SCALE GENOMIC DNA]</scope>
    <source>
        <strain evidence="1 2">B36.5</strain>
    </source>
</reference>
<organism evidence="1 2">
    <name type="scientific">Treponema phagedenis</name>
    <dbReference type="NCBI Taxonomy" id="162"/>
    <lineage>
        <taxon>Bacteria</taxon>
        <taxon>Pseudomonadati</taxon>
        <taxon>Spirochaetota</taxon>
        <taxon>Spirochaetia</taxon>
        <taxon>Spirochaetales</taxon>
        <taxon>Treponemataceae</taxon>
        <taxon>Treponema</taxon>
    </lineage>
</organism>
<accession>A0AAE6IUE2</accession>
<protein>
    <submittedName>
        <fullName evidence="1">Uncharacterized protein</fullName>
    </submittedName>
</protein>
<dbReference type="GeneID" id="57753013"/>
<dbReference type="RefSeq" id="WP_024753511.1">
    <property type="nucleotide sequence ID" value="NZ_CP042813.1"/>
</dbReference>
<dbReference type="EMBL" id="CP042817">
    <property type="protein sequence ID" value="QEJ98328.1"/>
    <property type="molecule type" value="Genomic_DNA"/>
</dbReference>